<comment type="caution">
    <text evidence="2">The sequence shown here is derived from an EMBL/GenBank/DDBJ whole genome shotgun (WGS) entry which is preliminary data.</text>
</comment>
<evidence type="ECO:0000256" key="1">
    <source>
        <dbReference type="SAM" id="MobiDB-lite"/>
    </source>
</evidence>
<evidence type="ECO:0000313" key="3">
    <source>
        <dbReference type="Proteomes" id="UP001595803"/>
    </source>
</evidence>
<organism evidence="2 3">
    <name type="scientific">Deinococcus rufus</name>
    <dbReference type="NCBI Taxonomy" id="2136097"/>
    <lineage>
        <taxon>Bacteria</taxon>
        <taxon>Thermotogati</taxon>
        <taxon>Deinococcota</taxon>
        <taxon>Deinococci</taxon>
        <taxon>Deinococcales</taxon>
        <taxon>Deinococcaceae</taxon>
        <taxon>Deinococcus</taxon>
    </lineage>
</organism>
<name>A0ABV7ZBP2_9DEIO</name>
<accession>A0ABV7ZBP2</accession>
<keyword evidence="3" id="KW-1185">Reference proteome</keyword>
<protein>
    <submittedName>
        <fullName evidence="2">Uncharacterized protein</fullName>
    </submittedName>
</protein>
<evidence type="ECO:0000313" key="2">
    <source>
        <dbReference type="EMBL" id="MFC3833514.1"/>
    </source>
</evidence>
<proteinExistence type="predicted"/>
<sequence>MPLILSNPTPSSGGAATLDVVLAVQGQPGSVLTVVLAVEARVPAQLDVSLEVAAPLPLPLTENPGLRHRATFSGLPGEVIRYTVTGAQQDELSVTISGVHPLAAPSVTVDLESTLTEEGQTTVLGRVSGRLYDTLGAEPEVDEAARTTTLVYRRGNELTLRGLRLPEFVPWKLTPDPDPCRTQPQTLGVSTTVRRAMEQVGHFVLEDDPLADAAWVDGVADYTTKNLTPDAVWSATYGALGMELWWEPHGGGVRLTGRWPFPIQPVSGTTLPARLETRRSVRRQFLQTPVGLILRGRDHVTRLPNSALLELGQDLPGNEESERELQPGGEWFEVPESSGTARVSRGYRRFGGQVVAQIEVTTDDVWVEETVNGELRRRLFSGVLTGMKTTDTVYDTLCANRPLLQRTRTLAWAYHLTTQTSLYATPGPGLFLLLSAGDLVADEETRVTYTYSTQGYLSAQTTQTRRVASVNQVDAEKAPPQRGAVSGRETVTTTRTERWTPTGGGRWWYEPGVQGQTLMPLYDKKTGEAVRTVSVARATPDAPRLIEQAPPRYECAVSLTDETPTGECPRELRDPTGAEFRAGDVGRAEPREVSLPFVDSGSLSTVGKRMLAAQWPRVVTTVTLPWVYPLPVGSATADGRVQRVEITGEGQDVTSTVVFAQLDTSLMSPSQIGVYGLDADADGGTAMVLRRSGLGVIARVVTGWDVGAGQPRTERAYIEVPGGNVSPGDEVTWHLERGRRVATRVR</sequence>
<dbReference type="RefSeq" id="WP_380102142.1">
    <property type="nucleotide sequence ID" value="NZ_JBHRZG010000011.1"/>
</dbReference>
<feature type="region of interest" description="Disordered" evidence="1">
    <location>
        <begin position="471"/>
        <end position="504"/>
    </location>
</feature>
<dbReference type="Proteomes" id="UP001595803">
    <property type="component" value="Unassembled WGS sequence"/>
</dbReference>
<gene>
    <name evidence="2" type="ORF">ACFOSB_11660</name>
</gene>
<dbReference type="EMBL" id="JBHRZG010000011">
    <property type="protein sequence ID" value="MFC3833514.1"/>
    <property type="molecule type" value="Genomic_DNA"/>
</dbReference>
<reference evidence="3" key="1">
    <citation type="journal article" date="2019" name="Int. J. Syst. Evol. Microbiol.">
        <title>The Global Catalogue of Microorganisms (GCM) 10K type strain sequencing project: providing services to taxonomists for standard genome sequencing and annotation.</title>
        <authorList>
            <consortium name="The Broad Institute Genomics Platform"/>
            <consortium name="The Broad Institute Genome Sequencing Center for Infectious Disease"/>
            <person name="Wu L."/>
            <person name="Ma J."/>
        </authorList>
    </citation>
    <scope>NUCLEOTIDE SEQUENCE [LARGE SCALE GENOMIC DNA]</scope>
    <source>
        <strain evidence="3">CCTCC AB 2017081</strain>
    </source>
</reference>